<dbReference type="EMBL" id="VRLW01000001">
    <property type="protein sequence ID" value="KAA1258404.1"/>
    <property type="molecule type" value="Genomic_DNA"/>
</dbReference>
<dbReference type="CDD" id="cd00229">
    <property type="entry name" value="SGNH_hydrolase"/>
    <property type="match status" value="1"/>
</dbReference>
<accession>A0A5B1CGS2</accession>
<dbReference type="PANTHER" id="PTHR30383">
    <property type="entry name" value="THIOESTERASE 1/PROTEASE 1/LYSOPHOSPHOLIPASE L1"/>
    <property type="match status" value="1"/>
</dbReference>
<gene>
    <name evidence="2" type="ORF">LF1_09230</name>
</gene>
<dbReference type="GO" id="GO:0016788">
    <property type="term" value="F:hydrolase activity, acting on ester bonds"/>
    <property type="evidence" value="ECO:0007669"/>
    <property type="project" value="UniProtKB-ARBA"/>
</dbReference>
<organism evidence="2 3">
    <name type="scientific">Rubripirellula obstinata</name>
    <dbReference type="NCBI Taxonomy" id="406547"/>
    <lineage>
        <taxon>Bacteria</taxon>
        <taxon>Pseudomonadati</taxon>
        <taxon>Planctomycetota</taxon>
        <taxon>Planctomycetia</taxon>
        <taxon>Pirellulales</taxon>
        <taxon>Pirellulaceae</taxon>
        <taxon>Rubripirellula</taxon>
    </lineage>
</organism>
<dbReference type="Gene3D" id="3.40.50.1110">
    <property type="entry name" value="SGNH hydrolase"/>
    <property type="match status" value="1"/>
</dbReference>
<protein>
    <submittedName>
        <fullName evidence="2">GDSL-like Lipase/Acylhydrolase</fullName>
    </submittedName>
</protein>
<comment type="caution">
    <text evidence="2">The sequence shown here is derived from an EMBL/GenBank/DDBJ whole genome shotgun (WGS) entry which is preliminary data.</text>
</comment>
<dbReference type="Proteomes" id="UP000322699">
    <property type="component" value="Unassembled WGS sequence"/>
</dbReference>
<dbReference type="Pfam" id="PF13472">
    <property type="entry name" value="Lipase_GDSL_2"/>
    <property type="match status" value="1"/>
</dbReference>
<dbReference type="RefSeq" id="WP_068265891.1">
    <property type="nucleotide sequence ID" value="NZ_LWSK01000101.1"/>
</dbReference>
<feature type="domain" description="SGNH hydrolase-type esterase" evidence="1">
    <location>
        <begin position="88"/>
        <end position="320"/>
    </location>
</feature>
<keyword evidence="2" id="KW-0378">Hydrolase</keyword>
<evidence type="ECO:0000313" key="3">
    <source>
        <dbReference type="Proteomes" id="UP000322699"/>
    </source>
</evidence>
<reference evidence="2 3" key="1">
    <citation type="submission" date="2019-08" db="EMBL/GenBank/DDBJ databases">
        <title>Deep-cultivation of Planctomycetes and their phenomic and genomic characterization uncovers novel biology.</title>
        <authorList>
            <person name="Wiegand S."/>
            <person name="Jogler M."/>
            <person name="Boedeker C."/>
            <person name="Pinto D."/>
            <person name="Vollmers J."/>
            <person name="Rivas-Marin E."/>
            <person name="Kohn T."/>
            <person name="Peeters S.H."/>
            <person name="Heuer A."/>
            <person name="Rast P."/>
            <person name="Oberbeckmann S."/>
            <person name="Bunk B."/>
            <person name="Jeske O."/>
            <person name="Meyerdierks A."/>
            <person name="Storesund J.E."/>
            <person name="Kallscheuer N."/>
            <person name="Luecker S."/>
            <person name="Lage O.M."/>
            <person name="Pohl T."/>
            <person name="Merkel B.J."/>
            <person name="Hornburger P."/>
            <person name="Mueller R.-W."/>
            <person name="Bruemmer F."/>
            <person name="Labrenz M."/>
            <person name="Spormann A.M."/>
            <person name="Op Den Camp H."/>
            <person name="Overmann J."/>
            <person name="Amann R."/>
            <person name="Jetten M.S.M."/>
            <person name="Mascher T."/>
            <person name="Medema M.H."/>
            <person name="Devos D.P."/>
            <person name="Kaster A.-K."/>
            <person name="Ovreas L."/>
            <person name="Rohde M."/>
            <person name="Galperin M.Y."/>
            <person name="Jogler C."/>
        </authorList>
    </citation>
    <scope>NUCLEOTIDE SEQUENCE [LARGE SCALE GENOMIC DNA]</scope>
    <source>
        <strain evidence="2 3">LF1</strain>
    </source>
</reference>
<evidence type="ECO:0000259" key="1">
    <source>
        <dbReference type="Pfam" id="PF13472"/>
    </source>
</evidence>
<proteinExistence type="predicted"/>
<evidence type="ECO:0000313" key="2">
    <source>
        <dbReference type="EMBL" id="KAA1258404.1"/>
    </source>
</evidence>
<sequence>MAIALGVIASLALGEVALRLYLASRGWTANCYVTSLALVTSDADAGYTLRKNVEVKSSGYHIKLNSMGLRGPEVSKTNSDDKVRIAVMGGSSVFGYLVPEGEDSCRVMEEALQQVGFDAEVINGGVNGYNITQCRHRYEKVIAPLRPDIVILYLGWNDTGFLITDTKQSELQRTPPAPSWIKRTLARSTLYGFLRFRLFPNPSPVFAPPQSPNSRVTKDGGEAFRRDYIALIESVKASGAVPVISTQLMASSQHCEGLESFLGDAPEQIAANQAIGQWVANTVRQLAIEHDLLLIDCNQIIPCNKTTLGDPIHLTQEGHRQVAQAWLQGIKPLLDRSGLNDANPIAIVEDIQ</sequence>
<dbReference type="PANTHER" id="PTHR30383:SF29">
    <property type="entry name" value="SGNH HYDROLASE-TYPE ESTERASE DOMAIN-CONTAINING PROTEIN"/>
    <property type="match status" value="1"/>
</dbReference>
<name>A0A5B1CGS2_9BACT</name>
<dbReference type="AlphaFoldDB" id="A0A5B1CGS2"/>
<dbReference type="InterPro" id="IPR013830">
    <property type="entry name" value="SGNH_hydro"/>
</dbReference>
<dbReference type="InterPro" id="IPR051532">
    <property type="entry name" value="Ester_Hydrolysis_Enzymes"/>
</dbReference>
<dbReference type="SUPFAM" id="SSF52266">
    <property type="entry name" value="SGNH hydrolase"/>
    <property type="match status" value="1"/>
</dbReference>
<keyword evidence="3" id="KW-1185">Reference proteome</keyword>
<dbReference type="InterPro" id="IPR036514">
    <property type="entry name" value="SGNH_hydro_sf"/>
</dbReference>